<organism evidence="2 3">
    <name type="scientific">Spirochaeta isovalerica</name>
    <dbReference type="NCBI Taxonomy" id="150"/>
    <lineage>
        <taxon>Bacteria</taxon>
        <taxon>Pseudomonadati</taxon>
        <taxon>Spirochaetota</taxon>
        <taxon>Spirochaetia</taxon>
        <taxon>Spirochaetales</taxon>
        <taxon>Spirochaetaceae</taxon>
        <taxon>Spirochaeta</taxon>
    </lineage>
</organism>
<dbReference type="SUPFAM" id="SSF53850">
    <property type="entry name" value="Periplasmic binding protein-like II"/>
    <property type="match status" value="2"/>
</dbReference>
<evidence type="ECO:0000313" key="3">
    <source>
        <dbReference type="Proteomes" id="UP000587760"/>
    </source>
</evidence>
<gene>
    <name evidence="2" type="ORF">HNR50_001539</name>
</gene>
<dbReference type="EMBL" id="JACHGJ010000002">
    <property type="protein sequence ID" value="MBB6479881.1"/>
    <property type="molecule type" value="Genomic_DNA"/>
</dbReference>
<reference evidence="2 3" key="1">
    <citation type="submission" date="2020-08" db="EMBL/GenBank/DDBJ databases">
        <title>Genomic Encyclopedia of Type Strains, Phase IV (KMG-IV): sequencing the most valuable type-strain genomes for metagenomic binning, comparative biology and taxonomic classification.</title>
        <authorList>
            <person name="Goeker M."/>
        </authorList>
    </citation>
    <scope>NUCLEOTIDE SEQUENCE [LARGE SCALE GENOMIC DNA]</scope>
    <source>
        <strain evidence="2 3">DSM 2461</strain>
    </source>
</reference>
<proteinExistence type="predicted"/>
<feature type="signal peptide" evidence="1">
    <location>
        <begin position="1"/>
        <end position="22"/>
    </location>
</feature>
<dbReference type="PROSITE" id="PS51257">
    <property type="entry name" value="PROKAR_LIPOPROTEIN"/>
    <property type="match status" value="1"/>
</dbReference>
<accession>A0A841R946</accession>
<keyword evidence="1" id="KW-0732">Signal</keyword>
<dbReference type="Gene3D" id="3.40.190.10">
    <property type="entry name" value="Periplasmic binding protein-like II"/>
    <property type="match status" value="2"/>
</dbReference>
<sequence>MKKIALLLSIAVVLVLSGCSKASDSAVSESESKTMEKVDLANLVKADTLNINFAMGNNSRTMTYQKANPLTLPDGTVVSQGDLKPTWQYIEKELGLKIADNAVQDQKASEMIDIAAATSFSSDTIYGGNSIAESLMKYGAQGYLINLKDYLDYMPHVKEYLESQPNIAKAITAFDGGIYHLPYAAELGNYARAFVGRPAWVTALLDSTEALEAETHTLKVAYEGYWDRFENNVIDLQNKASKNGMLDQSTALNVLKDYIAEAHPDLDKPSDLYVGETAVYDIDELIALWRVIELSPRTLSKVSTGKVVADAEISPYFVRHSKYREDLLRMMNYFDGQRVHGSDSYAARQILEGDKVVHSYAQDSFLENLNYIQQWYQEGLIHSEFADLSIKDNFRTSMFFSDDVEGQRQFGFMTYDWFASTTAGSDKMYAFLPPVTTVTGAGINDFIHYVGNARAIKPDGWAISAKADEPQRNAALALFDYMYSEDGNNVQNYSIPEARVEGAVFKGPDGTEYPKFSQWLIDTADEFKNGDISGFLRDFMGSHLALGYQKEIGFELQYTSATGFAGWDLYTKKNVLIDDYEAENPYFRMMPPVISLNEQDVAKLGTTAIGEDQVDKIFIFITGNGTVIKTTDEIAAEFKDAGLDTYESVYTAAYKRMTSN</sequence>
<protein>
    <submittedName>
        <fullName evidence="2">Uncharacterized protein (UPF0333 family)</fullName>
    </submittedName>
</protein>
<comment type="caution">
    <text evidence="2">The sequence shown here is derived from an EMBL/GenBank/DDBJ whole genome shotgun (WGS) entry which is preliminary data.</text>
</comment>
<evidence type="ECO:0000313" key="2">
    <source>
        <dbReference type="EMBL" id="MBB6479881.1"/>
    </source>
</evidence>
<feature type="chain" id="PRO_5032884371" evidence="1">
    <location>
        <begin position="23"/>
        <end position="660"/>
    </location>
</feature>
<dbReference type="AlphaFoldDB" id="A0A841R946"/>
<dbReference type="Proteomes" id="UP000587760">
    <property type="component" value="Unassembled WGS sequence"/>
</dbReference>
<keyword evidence="3" id="KW-1185">Reference proteome</keyword>
<dbReference type="RefSeq" id="WP_184745506.1">
    <property type="nucleotide sequence ID" value="NZ_JACHGJ010000002.1"/>
</dbReference>
<name>A0A841R946_9SPIO</name>
<evidence type="ECO:0000256" key="1">
    <source>
        <dbReference type="SAM" id="SignalP"/>
    </source>
</evidence>